<sequence length="273" mass="29888">MAVSRHCYSSDISSIHKHSETGKWVVDDKTHGTAEYDHIIVATDPHAAAIILRNISPKLAQTIGQVEVTQSETILHTDESFMPSDSALWSPMNLKSTRTPGAQEQTQTECTAWINALQPISDKQQVFETWNPLSEPREGTVISRSMFDRPLVTMETAQMLHEVSAAQGVEGLWVCGAYTLSGVPLLENAADSGLRVAEKLAGVNRPWEHSLRRAVPSPVHALTAVSANLMRNAAQMTGNGISRAANWSRDCVREMSSIAFKTLPGWSDTPDTK</sequence>
<keyword evidence="2" id="KW-1185">Reference proteome</keyword>
<evidence type="ECO:0008006" key="3">
    <source>
        <dbReference type="Google" id="ProtNLM"/>
    </source>
</evidence>
<gene>
    <name evidence="1" type="ORF">SARC_07809</name>
</gene>
<dbReference type="OrthoDB" id="2019015at2759"/>
<dbReference type="AlphaFoldDB" id="A0A0L0FSQ2"/>
<dbReference type="STRING" id="667725.A0A0L0FSQ2"/>
<evidence type="ECO:0000313" key="1">
    <source>
        <dbReference type="EMBL" id="KNC79810.1"/>
    </source>
</evidence>
<accession>A0A0L0FSQ2</accession>
<proteinExistence type="predicted"/>
<dbReference type="Proteomes" id="UP000054560">
    <property type="component" value="Unassembled WGS sequence"/>
</dbReference>
<evidence type="ECO:0000313" key="2">
    <source>
        <dbReference type="Proteomes" id="UP000054560"/>
    </source>
</evidence>
<protein>
    <recommendedName>
        <fullName evidence="3">Amine oxidase domain-containing protein</fullName>
    </recommendedName>
</protein>
<dbReference type="InterPro" id="IPR036188">
    <property type="entry name" value="FAD/NAD-bd_sf"/>
</dbReference>
<organism evidence="1 2">
    <name type="scientific">Sphaeroforma arctica JP610</name>
    <dbReference type="NCBI Taxonomy" id="667725"/>
    <lineage>
        <taxon>Eukaryota</taxon>
        <taxon>Ichthyosporea</taxon>
        <taxon>Ichthyophonida</taxon>
        <taxon>Sphaeroforma</taxon>
    </lineage>
</organism>
<dbReference type="RefSeq" id="XP_014153712.1">
    <property type="nucleotide sequence ID" value="XM_014298237.1"/>
</dbReference>
<dbReference type="SUPFAM" id="SSF51905">
    <property type="entry name" value="FAD/NAD(P)-binding domain"/>
    <property type="match status" value="1"/>
</dbReference>
<name>A0A0L0FSQ2_9EUKA</name>
<reference evidence="1 2" key="1">
    <citation type="submission" date="2011-02" db="EMBL/GenBank/DDBJ databases">
        <title>The Genome Sequence of Sphaeroforma arctica JP610.</title>
        <authorList>
            <consortium name="The Broad Institute Genome Sequencing Platform"/>
            <person name="Russ C."/>
            <person name="Cuomo C."/>
            <person name="Young S.K."/>
            <person name="Zeng Q."/>
            <person name="Gargeya S."/>
            <person name="Alvarado L."/>
            <person name="Berlin A."/>
            <person name="Chapman S.B."/>
            <person name="Chen Z."/>
            <person name="Freedman E."/>
            <person name="Gellesch M."/>
            <person name="Goldberg J."/>
            <person name="Griggs A."/>
            <person name="Gujja S."/>
            <person name="Heilman E."/>
            <person name="Heiman D."/>
            <person name="Howarth C."/>
            <person name="Mehta T."/>
            <person name="Neiman D."/>
            <person name="Pearson M."/>
            <person name="Roberts A."/>
            <person name="Saif S."/>
            <person name="Shea T."/>
            <person name="Shenoy N."/>
            <person name="Sisk P."/>
            <person name="Stolte C."/>
            <person name="Sykes S."/>
            <person name="White J."/>
            <person name="Yandava C."/>
            <person name="Burger G."/>
            <person name="Gray M.W."/>
            <person name="Holland P.W.H."/>
            <person name="King N."/>
            <person name="Lang F.B.F."/>
            <person name="Roger A.J."/>
            <person name="Ruiz-Trillo I."/>
            <person name="Haas B."/>
            <person name="Nusbaum C."/>
            <person name="Birren B."/>
        </authorList>
    </citation>
    <scope>NUCLEOTIDE SEQUENCE [LARGE SCALE GENOMIC DNA]</scope>
    <source>
        <strain evidence="1 2">JP610</strain>
    </source>
</reference>
<dbReference type="GeneID" id="25908313"/>
<dbReference type="EMBL" id="KQ242241">
    <property type="protein sequence ID" value="KNC79810.1"/>
    <property type="molecule type" value="Genomic_DNA"/>
</dbReference>